<dbReference type="EC" id="3.1.1.29" evidence="1 6"/>
<dbReference type="GO" id="GO:0004045">
    <property type="term" value="F:peptidyl-tRNA hydrolase activity"/>
    <property type="evidence" value="ECO:0007669"/>
    <property type="project" value="UniProtKB-EC"/>
</dbReference>
<evidence type="ECO:0000313" key="8">
    <source>
        <dbReference type="EMBL" id="KAG2176558.1"/>
    </source>
</evidence>
<dbReference type="PROSITE" id="PS01195">
    <property type="entry name" value="PEPT_TRNA_HYDROL_1"/>
    <property type="match status" value="1"/>
</dbReference>
<dbReference type="Proteomes" id="UP000612746">
    <property type="component" value="Unassembled WGS sequence"/>
</dbReference>
<reference evidence="8" key="1">
    <citation type="submission" date="2020-12" db="EMBL/GenBank/DDBJ databases">
        <title>Metabolic potential, ecology and presence of endohyphal bacteria is reflected in genomic diversity of Mucoromycotina.</title>
        <authorList>
            <person name="Muszewska A."/>
            <person name="Okrasinska A."/>
            <person name="Steczkiewicz K."/>
            <person name="Drgas O."/>
            <person name="Orlowska M."/>
            <person name="Perlinska-Lenart U."/>
            <person name="Aleksandrzak-Piekarczyk T."/>
            <person name="Szatraj K."/>
            <person name="Zielenkiewicz U."/>
            <person name="Pilsyk S."/>
            <person name="Malc E."/>
            <person name="Mieczkowski P."/>
            <person name="Kruszewska J.S."/>
            <person name="Biernat P."/>
            <person name="Pawlowska J."/>
        </authorList>
    </citation>
    <scope>NUCLEOTIDE SEQUENCE</scope>
    <source>
        <strain evidence="8">WA0000051536</strain>
    </source>
</reference>
<dbReference type="OrthoDB" id="1711136at2759"/>
<dbReference type="PANTHER" id="PTHR17224:SF1">
    <property type="entry name" value="PEPTIDYL-TRNA HYDROLASE"/>
    <property type="match status" value="1"/>
</dbReference>
<organism evidence="8 9">
    <name type="scientific">Umbelopsis vinacea</name>
    <dbReference type="NCBI Taxonomy" id="44442"/>
    <lineage>
        <taxon>Eukaryota</taxon>
        <taxon>Fungi</taxon>
        <taxon>Fungi incertae sedis</taxon>
        <taxon>Mucoromycota</taxon>
        <taxon>Mucoromycotina</taxon>
        <taxon>Umbelopsidomycetes</taxon>
        <taxon>Umbelopsidales</taxon>
        <taxon>Umbelopsidaceae</taxon>
        <taxon>Umbelopsis</taxon>
    </lineage>
</organism>
<evidence type="ECO:0000256" key="2">
    <source>
        <dbReference type="ARBA" id="ARBA00022555"/>
    </source>
</evidence>
<dbReference type="SUPFAM" id="SSF53178">
    <property type="entry name" value="Peptidyl-tRNA hydrolase-like"/>
    <property type="match status" value="1"/>
</dbReference>
<evidence type="ECO:0000256" key="1">
    <source>
        <dbReference type="ARBA" id="ARBA00013260"/>
    </source>
</evidence>
<evidence type="ECO:0000256" key="7">
    <source>
        <dbReference type="RuleBase" id="RU004320"/>
    </source>
</evidence>
<dbReference type="InterPro" id="IPR001328">
    <property type="entry name" value="Pept_tRNA_hydro"/>
</dbReference>
<dbReference type="CDD" id="cd00462">
    <property type="entry name" value="PTH"/>
    <property type="match status" value="1"/>
</dbReference>
<proteinExistence type="inferred from homology"/>
<comment type="caution">
    <text evidence="8">The sequence shown here is derived from an EMBL/GenBank/DDBJ whole genome shotgun (WGS) entry which is preliminary data.</text>
</comment>
<gene>
    <name evidence="8" type="ORF">INT44_007221</name>
</gene>
<dbReference type="AlphaFoldDB" id="A0A8H7UE48"/>
<dbReference type="Pfam" id="PF01195">
    <property type="entry name" value="Pept_tRNA_hydro"/>
    <property type="match status" value="1"/>
</dbReference>
<keyword evidence="4" id="KW-0694">RNA-binding</keyword>
<accession>A0A8H7UE48</accession>
<dbReference type="InterPro" id="IPR036416">
    <property type="entry name" value="Pept_tRNA_hydro_sf"/>
</dbReference>
<comment type="similarity">
    <text evidence="5 7">Belongs to the PTH family.</text>
</comment>
<keyword evidence="2" id="KW-0820">tRNA-binding</keyword>
<name>A0A8H7UE48_9FUNG</name>
<sequence>MRPVNYVIVGLGNIGSEYKETRHNAGYIFIDYLSNALELANGSTAAPVFQRLPHLQADVLDTTLMVSNQNVTNSLRVLLVKPLTMMNDAGSAVKKILQQYEISGADIKQRLIVIADDLNTLPGCLSIQIGGTLKSLAGHKGIESICRELETTDYVRFRLGIGRPIQGMTIPNWVLSNFTREKNEMNLFGYVLEQTAAALQEFALTNDLPKVKKKYTSSKKIPKNMTDMISLNFPVQTNEF</sequence>
<dbReference type="PANTHER" id="PTHR17224">
    <property type="entry name" value="PEPTIDYL-TRNA HYDROLASE"/>
    <property type="match status" value="1"/>
</dbReference>
<protein>
    <recommendedName>
        <fullName evidence="1 6">Peptidyl-tRNA hydrolase</fullName>
        <ecNumber evidence="1 6">3.1.1.29</ecNumber>
    </recommendedName>
</protein>
<keyword evidence="9" id="KW-1185">Reference proteome</keyword>
<dbReference type="EMBL" id="JAEPRA010000013">
    <property type="protein sequence ID" value="KAG2176558.1"/>
    <property type="molecule type" value="Genomic_DNA"/>
</dbReference>
<dbReference type="InterPro" id="IPR018171">
    <property type="entry name" value="Pept_tRNA_hydro_CS"/>
</dbReference>
<dbReference type="GO" id="GO:0000049">
    <property type="term" value="F:tRNA binding"/>
    <property type="evidence" value="ECO:0007669"/>
    <property type="project" value="UniProtKB-KW"/>
</dbReference>
<evidence type="ECO:0000256" key="4">
    <source>
        <dbReference type="ARBA" id="ARBA00022884"/>
    </source>
</evidence>
<evidence type="ECO:0000256" key="6">
    <source>
        <dbReference type="RuleBase" id="RU000673"/>
    </source>
</evidence>
<comment type="catalytic activity">
    <reaction evidence="6">
        <text>an N-acyl-L-alpha-aminoacyl-tRNA + H2O = an N-acyl-L-amino acid + a tRNA + H(+)</text>
        <dbReference type="Rhea" id="RHEA:54448"/>
        <dbReference type="Rhea" id="RHEA-COMP:10123"/>
        <dbReference type="Rhea" id="RHEA-COMP:13883"/>
        <dbReference type="ChEBI" id="CHEBI:15377"/>
        <dbReference type="ChEBI" id="CHEBI:15378"/>
        <dbReference type="ChEBI" id="CHEBI:59874"/>
        <dbReference type="ChEBI" id="CHEBI:78442"/>
        <dbReference type="ChEBI" id="CHEBI:138191"/>
        <dbReference type="EC" id="3.1.1.29"/>
    </reaction>
</comment>
<dbReference type="NCBIfam" id="TIGR00447">
    <property type="entry name" value="pth"/>
    <property type="match status" value="1"/>
</dbReference>
<keyword evidence="3 6" id="KW-0378">Hydrolase</keyword>
<dbReference type="Gene3D" id="3.40.50.1470">
    <property type="entry name" value="Peptidyl-tRNA hydrolase"/>
    <property type="match status" value="1"/>
</dbReference>
<evidence type="ECO:0000313" key="9">
    <source>
        <dbReference type="Proteomes" id="UP000612746"/>
    </source>
</evidence>
<evidence type="ECO:0000256" key="5">
    <source>
        <dbReference type="ARBA" id="ARBA00038063"/>
    </source>
</evidence>
<evidence type="ECO:0000256" key="3">
    <source>
        <dbReference type="ARBA" id="ARBA00022801"/>
    </source>
</evidence>